<proteinExistence type="predicted"/>
<reference evidence="2" key="1">
    <citation type="journal article" date="2019" name="Int. J. Syst. Evol. Microbiol.">
        <title>The Global Catalogue of Microorganisms (GCM) 10K type strain sequencing project: providing services to taxonomists for standard genome sequencing and annotation.</title>
        <authorList>
            <consortium name="The Broad Institute Genomics Platform"/>
            <consortium name="The Broad Institute Genome Sequencing Center for Infectious Disease"/>
            <person name="Wu L."/>
            <person name="Ma J."/>
        </authorList>
    </citation>
    <scope>NUCLEOTIDE SEQUENCE [LARGE SCALE GENOMIC DNA]</scope>
    <source>
        <strain evidence="2">CGMCC 1.16275</strain>
    </source>
</reference>
<evidence type="ECO:0000313" key="2">
    <source>
        <dbReference type="Proteomes" id="UP001597115"/>
    </source>
</evidence>
<dbReference type="Proteomes" id="UP001597115">
    <property type="component" value="Unassembled WGS sequence"/>
</dbReference>
<evidence type="ECO:0000313" key="1">
    <source>
        <dbReference type="EMBL" id="MFD1611159.1"/>
    </source>
</evidence>
<keyword evidence="2" id="KW-1185">Reference proteome</keyword>
<organism evidence="1 2">
    <name type="scientific">Sphingomonas tabacisoli</name>
    <dbReference type="NCBI Taxonomy" id="2249466"/>
    <lineage>
        <taxon>Bacteria</taxon>
        <taxon>Pseudomonadati</taxon>
        <taxon>Pseudomonadota</taxon>
        <taxon>Alphaproteobacteria</taxon>
        <taxon>Sphingomonadales</taxon>
        <taxon>Sphingomonadaceae</taxon>
        <taxon>Sphingomonas</taxon>
    </lineage>
</organism>
<accession>A0ABW4HZR9</accession>
<sequence>MPFLVNEGVWIGLLVPPSTDLVSATVDGIALAFADIGEYPSGDRFLRSAPFGGDGRDANVEVTLYDEQGTLGMRLALMASSAFTARFGAGVNDQPAPTTYGKWRLP</sequence>
<name>A0ABW4HZR9_9SPHN</name>
<dbReference type="RefSeq" id="WP_380887513.1">
    <property type="nucleotide sequence ID" value="NZ_JBHUDY010000001.1"/>
</dbReference>
<dbReference type="EMBL" id="JBHUDY010000001">
    <property type="protein sequence ID" value="MFD1611159.1"/>
    <property type="molecule type" value="Genomic_DNA"/>
</dbReference>
<gene>
    <name evidence="1" type="ORF">ACFSCW_05015</name>
</gene>
<protein>
    <submittedName>
        <fullName evidence="1">Uncharacterized protein</fullName>
    </submittedName>
</protein>
<comment type="caution">
    <text evidence="1">The sequence shown here is derived from an EMBL/GenBank/DDBJ whole genome shotgun (WGS) entry which is preliminary data.</text>
</comment>